<name>A0AAE8XZT5_9CAUD</name>
<keyword evidence="2" id="KW-1185">Reference proteome</keyword>
<evidence type="ECO:0000313" key="2">
    <source>
        <dbReference type="Proteomes" id="UP000827814"/>
    </source>
</evidence>
<protein>
    <submittedName>
        <fullName evidence="1">SPP1 gp16-like head completion protein</fullName>
    </submittedName>
</protein>
<evidence type="ECO:0000313" key="1">
    <source>
        <dbReference type="EMBL" id="UBF23167.1"/>
    </source>
</evidence>
<accession>A0AAE8XZT5</accession>
<reference evidence="1" key="1">
    <citation type="submission" date="2021-05" db="EMBL/GenBank/DDBJ databases">
        <title>Diversity, taxonomy and evolution of archaeal viruses of the class Caudoviricetes.</title>
        <authorList>
            <person name="Liu Y."/>
            <person name="Demina T.A."/>
            <person name="Roux S."/>
            <person name="Aiewsakun P."/>
            <person name="Kazlauskas D."/>
            <person name="Simmonds P."/>
            <person name="Prangishvili D."/>
            <person name="Oksanen H.M."/>
            <person name="Krupovic M."/>
        </authorList>
    </citation>
    <scope>NUCLEOTIDE SEQUENCE</scope>
    <source>
        <strain evidence="1">HATV-2/44</strain>
    </source>
</reference>
<organism evidence="1 2">
    <name type="scientific">Haloarcula tailed virus 2</name>
    <dbReference type="NCBI Taxonomy" id="2877989"/>
    <lineage>
        <taxon>Viruses</taxon>
        <taxon>Duplodnaviria</taxon>
        <taxon>Heunggongvirae</taxon>
        <taxon>Uroviricota</taxon>
        <taxon>Caudoviricetes</taxon>
        <taxon>Thumleimavirales</taxon>
        <taxon>Soleiviridae</taxon>
        <taxon>Eilatmyovirus</taxon>
        <taxon>Eilatmyovirus salis</taxon>
        <taxon>Eilatmyovirus HATV2</taxon>
    </lineage>
</organism>
<proteinExistence type="predicted"/>
<gene>
    <name evidence="1" type="ORF">HATV-2_gp16</name>
</gene>
<dbReference type="EMBL" id="MZ334525">
    <property type="protein sequence ID" value="UBF23167.1"/>
    <property type="molecule type" value="Genomic_DNA"/>
</dbReference>
<dbReference type="Proteomes" id="UP000827814">
    <property type="component" value="Segment"/>
</dbReference>
<sequence>MGFGPKPTGMIRSVIKQNHVSRTFQRPNFTKSSVGETSDTTTDVSLTVYLFREMENNVQNDFGERLDADMGGLCLASEDIRVNDRVTIGADSYEVASINHLPREGNVKYKFFSLVRRTNNR</sequence>